<evidence type="ECO:0008006" key="3">
    <source>
        <dbReference type="Google" id="ProtNLM"/>
    </source>
</evidence>
<gene>
    <name evidence="1" type="ORF">PP2015_1265</name>
</gene>
<dbReference type="PATRIC" id="fig|161398.10.peg.1289"/>
<dbReference type="EMBL" id="CP013187">
    <property type="protein sequence ID" value="ALO41779.1"/>
    <property type="molecule type" value="Genomic_DNA"/>
</dbReference>
<evidence type="ECO:0000313" key="1">
    <source>
        <dbReference type="EMBL" id="ALO41779.1"/>
    </source>
</evidence>
<evidence type="ECO:0000313" key="2">
    <source>
        <dbReference type="Proteomes" id="UP000061457"/>
    </source>
</evidence>
<dbReference type="AlphaFoldDB" id="A0A0S2K171"/>
<dbReference type="RefSeq" id="WP_193330480.1">
    <property type="nucleotide sequence ID" value="NZ_CP013187.1"/>
</dbReference>
<dbReference type="Proteomes" id="UP000061457">
    <property type="component" value="Chromosome I"/>
</dbReference>
<accession>A0A0S2K171</accession>
<organism evidence="1 2">
    <name type="scientific">Pseudoalteromonas phenolica</name>
    <dbReference type="NCBI Taxonomy" id="161398"/>
    <lineage>
        <taxon>Bacteria</taxon>
        <taxon>Pseudomonadati</taxon>
        <taxon>Pseudomonadota</taxon>
        <taxon>Gammaproteobacteria</taxon>
        <taxon>Alteromonadales</taxon>
        <taxon>Pseudoalteromonadaceae</taxon>
        <taxon>Pseudoalteromonas</taxon>
    </lineage>
</organism>
<dbReference type="STRING" id="161398.PP2015_1265"/>
<dbReference type="Gene3D" id="3.40.50.300">
    <property type="entry name" value="P-loop containing nucleotide triphosphate hydrolases"/>
    <property type="match status" value="1"/>
</dbReference>
<dbReference type="InterPro" id="IPR027417">
    <property type="entry name" value="P-loop_NTPase"/>
</dbReference>
<protein>
    <recommendedName>
        <fullName evidence="3">Helicase HerA central domain-containing protein</fullName>
    </recommendedName>
</protein>
<name>A0A0S2K171_9GAMM</name>
<proteinExistence type="predicted"/>
<reference evidence="1 2" key="1">
    <citation type="submission" date="2015-11" db="EMBL/GenBank/DDBJ databases">
        <authorList>
            <person name="Zhang Y."/>
            <person name="Guo Z."/>
        </authorList>
    </citation>
    <scope>NUCLEOTIDE SEQUENCE [LARGE SCALE GENOMIC DNA]</scope>
    <source>
        <strain evidence="1 2">KCTC 12086</strain>
    </source>
</reference>
<dbReference type="SUPFAM" id="SSF52540">
    <property type="entry name" value="P-loop containing nucleoside triphosphate hydrolases"/>
    <property type="match status" value="1"/>
</dbReference>
<sequence>MLMQPINSHNALSALHCLYVGGTGSGKTTAAKLLPTTKATDQILFWDPHEDYRGKFKGRVVRRYKSFTKFFKAAIAGRKTQST</sequence>
<dbReference type="KEGG" id="pphe:PP2015_1265"/>
<keyword evidence="2" id="KW-1185">Reference proteome</keyword>